<accession>A0ABR7LBQ6</accession>
<dbReference type="Gene3D" id="3.30.420.60">
    <property type="entry name" value="eRF1 domain 2"/>
    <property type="match status" value="1"/>
</dbReference>
<sequence length="359" mass="37838">MNSTTLREVIRHPGPFASVYLDFSHDTEDAARQLRLKWDSARAELAELGADEPTTAALEQAFSEHTPAEGRGGLALIAAGGDVLVDEELPEPPATPVVRWSPLPFVLPLLDSEPMPYVLAVADKEGADLLAVGARRMTEKTVDGESHPLHKVPDGGWSHRSMQSRVEATVKRNADAVAAEVEKLVTDVSARRVLIAGEVRARTELLAALTPHLREVAVELTSGGRAAGTERSPLAEEIDQVMSGVAAERRAELLEQYQVDAEQGLPAVTAALREANAETLVVAPEELESRTVWCSPAAPAQIGVDDQVLRGLGLPDLAEVPAAEALPAAALAVGATVVIAPAGMELADGVGVRPRHGAG</sequence>
<dbReference type="RefSeq" id="WP_187223212.1">
    <property type="nucleotide sequence ID" value="NZ_JABVED010000014.1"/>
</dbReference>
<proteinExistence type="predicted"/>
<evidence type="ECO:0000313" key="2">
    <source>
        <dbReference type="EMBL" id="MBC6450120.1"/>
    </source>
</evidence>
<dbReference type="Proteomes" id="UP000734823">
    <property type="component" value="Unassembled WGS sequence"/>
</dbReference>
<reference evidence="2 3" key="1">
    <citation type="submission" date="2020-06" db="EMBL/GenBank/DDBJ databases">
        <title>Actinokineospora xiongansis sp. nov., isolated from soil of Baiyangdian.</title>
        <authorList>
            <person name="Zhang X."/>
        </authorList>
    </citation>
    <scope>NUCLEOTIDE SEQUENCE [LARGE SCALE GENOMIC DNA]</scope>
    <source>
        <strain evidence="2 3">HBU206404</strain>
    </source>
</reference>
<evidence type="ECO:0000313" key="3">
    <source>
        <dbReference type="Proteomes" id="UP000734823"/>
    </source>
</evidence>
<feature type="compositionally biased region" description="Basic and acidic residues" evidence="1">
    <location>
        <begin position="141"/>
        <end position="153"/>
    </location>
</feature>
<gene>
    <name evidence="2" type="ORF">GPZ80_23435</name>
</gene>
<organism evidence="2 3">
    <name type="scientific">Actinokineospora xionganensis</name>
    <dbReference type="NCBI Taxonomy" id="2684470"/>
    <lineage>
        <taxon>Bacteria</taxon>
        <taxon>Bacillati</taxon>
        <taxon>Actinomycetota</taxon>
        <taxon>Actinomycetes</taxon>
        <taxon>Pseudonocardiales</taxon>
        <taxon>Pseudonocardiaceae</taxon>
        <taxon>Actinokineospora</taxon>
    </lineage>
</organism>
<dbReference type="SUPFAM" id="SSF53137">
    <property type="entry name" value="Translational machinery components"/>
    <property type="match status" value="1"/>
</dbReference>
<keyword evidence="3" id="KW-1185">Reference proteome</keyword>
<protein>
    <submittedName>
        <fullName evidence="2">Peptide chain release factor 2</fullName>
    </submittedName>
</protein>
<dbReference type="InterPro" id="IPR040701">
    <property type="entry name" value="Bact_RF_family2"/>
</dbReference>
<dbReference type="InterPro" id="IPR042226">
    <property type="entry name" value="eFR1_2_sf"/>
</dbReference>
<evidence type="ECO:0000256" key="1">
    <source>
        <dbReference type="SAM" id="MobiDB-lite"/>
    </source>
</evidence>
<dbReference type="EMBL" id="JABVED010000014">
    <property type="protein sequence ID" value="MBC6450120.1"/>
    <property type="molecule type" value="Genomic_DNA"/>
</dbReference>
<feature type="region of interest" description="Disordered" evidence="1">
    <location>
        <begin position="141"/>
        <end position="160"/>
    </location>
</feature>
<name>A0ABR7LBQ6_9PSEU</name>
<comment type="caution">
    <text evidence="2">The sequence shown here is derived from an EMBL/GenBank/DDBJ whole genome shotgun (WGS) entry which is preliminary data.</text>
</comment>
<dbReference type="Pfam" id="PF18844">
    <property type="entry name" value="baeRF_family2"/>
    <property type="match status" value="1"/>
</dbReference>